<proteinExistence type="predicted"/>
<reference evidence="2" key="3">
    <citation type="submission" date="2025-08" db="UniProtKB">
        <authorList>
            <consortium name="RefSeq"/>
        </authorList>
    </citation>
    <scope>IDENTIFICATION</scope>
    <source>
        <strain evidence="2">CBS 342.82</strain>
    </source>
</reference>
<name>A0A6J3MFP5_9PEZI</name>
<dbReference type="AlphaFoldDB" id="A0A6J3MFP5"/>
<gene>
    <name evidence="2" type="ORF">K489DRAFT_125579</name>
</gene>
<dbReference type="Proteomes" id="UP000504637">
    <property type="component" value="Unplaced"/>
</dbReference>
<dbReference type="GeneID" id="54356799"/>
<dbReference type="RefSeq" id="XP_033463831.1">
    <property type="nucleotide sequence ID" value="XM_033599000.1"/>
</dbReference>
<evidence type="ECO:0000313" key="1">
    <source>
        <dbReference type="Proteomes" id="UP000504637"/>
    </source>
</evidence>
<reference evidence="2" key="2">
    <citation type="submission" date="2020-04" db="EMBL/GenBank/DDBJ databases">
        <authorList>
            <consortium name="NCBI Genome Project"/>
        </authorList>
    </citation>
    <scope>NUCLEOTIDE SEQUENCE</scope>
    <source>
        <strain evidence="2">CBS 342.82</strain>
    </source>
</reference>
<protein>
    <submittedName>
        <fullName evidence="2">Uncharacterized protein</fullName>
    </submittedName>
</protein>
<reference evidence="2" key="1">
    <citation type="submission" date="2020-01" db="EMBL/GenBank/DDBJ databases">
        <authorList>
            <consortium name="DOE Joint Genome Institute"/>
            <person name="Haridas S."/>
            <person name="Albert R."/>
            <person name="Binder M."/>
            <person name="Bloem J."/>
            <person name="Labutti K."/>
            <person name="Salamov A."/>
            <person name="Andreopoulos B."/>
            <person name="Baker S.E."/>
            <person name="Barry K."/>
            <person name="Bills G."/>
            <person name="Bluhm B.H."/>
            <person name="Cannon C."/>
            <person name="Castanera R."/>
            <person name="Culley D.E."/>
            <person name="Daum C."/>
            <person name="Ezra D."/>
            <person name="Gonzalez J.B."/>
            <person name="Henrissat B."/>
            <person name="Kuo A."/>
            <person name="Liang C."/>
            <person name="Lipzen A."/>
            <person name="Lutzoni F."/>
            <person name="Magnuson J."/>
            <person name="Mondo S."/>
            <person name="Nolan M."/>
            <person name="Ohm R."/>
            <person name="Pangilinan J."/>
            <person name="Park H.-J."/>
            <person name="Ramirez L."/>
            <person name="Alfaro M."/>
            <person name="Sun H."/>
            <person name="Tritt A."/>
            <person name="Yoshinaga Y."/>
            <person name="Zwiers L.-H."/>
            <person name="Turgeon B.G."/>
            <person name="Goodwin S.B."/>
            <person name="Spatafora J.W."/>
            <person name="Crous P.W."/>
            <person name="Grigoriev I.V."/>
        </authorList>
    </citation>
    <scope>NUCLEOTIDE SEQUENCE</scope>
    <source>
        <strain evidence="2">CBS 342.82</strain>
    </source>
</reference>
<accession>A0A6J3MFP5</accession>
<organism evidence="2">
    <name type="scientific">Dissoconium aciculare CBS 342.82</name>
    <dbReference type="NCBI Taxonomy" id="1314786"/>
    <lineage>
        <taxon>Eukaryota</taxon>
        <taxon>Fungi</taxon>
        <taxon>Dikarya</taxon>
        <taxon>Ascomycota</taxon>
        <taxon>Pezizomycotina</taxon>
        <taxon>Dothideomycetes</taxon>
        <taxon>Dothideomycetidae</taxon>
        <taxon>Mycosphaerellales</taxon>
        <taxon>Dissoconiaceae</taxon>
        <taxon>Dissoconium</taxon>
    </lineage>
</organism>
<keyword evidence="1" id="KW-1185">Reference proteome</keyword>
<sequence length="197" mass="22351">MTFVYCLHRHRRPRWSRVCSCIRAPAGIRHHHAQTRLQGKRNRGGGGKTMTRTNANQIEIGADHRCQSWYKSQTCAPENSHLHCDGEGRGPRVIIIRWCGRINGHGPPLWSTSESLPQWTSCRSDWSAGHFCLSIWQGERKADPMWQHGSFPRVSCYHCETLFPCGRNVSVHTADCSFVPVRTMVSFWNGPAGIGED</sequence>
<evidence type="ECO:0000313" key="2">
    <source>
        <dbReference type="RefSeq" id="XP_033463831.1"/>
    </source>
</evidence>